<dbReference type="EMBL" id="JAQQLF010000002">
    <property type="protein sequence ID" value="MDC7715944.1"/>
    <property type="molecule type" value="Genomic_DNA"/>
</dbReference>
<gene>
    <name evidence="3" type="ORF">PQU95_01735</name>
</gene>
<name>A0ABT5ITT8_9NEIS</name>
<dbReference type="Proteomes" id="UP001219956">
    <property type="component" value="Unassembled WGS sequence"/>
</dbReference>
<accession>A0ABT5ITT8</accession>
<evidence type="ECO:0000313" key="4">
    <source>
        <dbReference type="Proteomes" id="UP001219956"/>
    </source>
</evidence>
<comment type="caution">
    <text evidence="3">The sequence shown here is derived from an EMBL/GenBank/DDBJ whole genome shotgun (WGS) entry which is preliminary data.</text>
</comment>
<feature type="compositionally biased region" description="Gly residues" evidence="1">
    <location>
        <begin position="94"/>
        <end position="107"/>
    </location>
</feature>
<evidence type="ECO:0000256" key="1">
    <source>
        <dbReference type="SAM" id="MobiDB-lite"/>
    </source>
</evidence>
<evidence type="ECO:0000313" key="3">
    <source>
        <dbReference type="EMBL" id="MDC7715944.1"/>
    </source>
</evidence>
<protein>
    <submittedName>
        <fullName evidence="3">DUF2249 domain-containing protein</fullName>
    </submittedName>
</protein>
<dbReference type="RefSeq" id="WP_017507104.1">
    <property type="nucleotide sequence ID" value="NZ_JAQQLF010000002.1"/>
</dbReference>
<organism evidence="3 4">
    <name type="scientific">Vogesella aquatica</name>
    <dbReference type="NCBI Taxonomy" id="2984206"/>
    <lineage>
        <taxon>Bacteria</taxon>
        <taxon>Pseudomonadati</taxon>
        <taxon>Pseudomonadota</taxon>
        <taxon>Betaproteobacteria</taxon>
        <taxon>Neisseriales</taxon>
        <taxon>Chromobacteriaceae</taxon>
        <taxon>Vogesella</taxon>
    </lineage>
</organism>
<proteinExistence type="predicted"/>
<feature type="domain" description="DUF2249" evidence="2">
    <location>
        <begin position="9"/>
        <end position="75"/>
    </location>
</feature>
<evidence type="ECO:0000259" key="2">
    <source>
        <dbReference type="Pfam" id="PF10006"/>
    </source>
</evidence>
<dbReference type="InterPro" id="IPR018720">
    <property type="entry name" value="DUF2249"/>
</dbReference>
<feature type="region of interest" description="Disordered" evidence="1">
    <location>
        <begin position="82"/>
        <end position="107"/>
    </location>
</feature>
<keyword evidence="4" id="KW-1185">Reference proteome</keyword>
<reference evidence="3 4" key="1">
    <citation type="submission" date="2023-01" db="EMBL/GenBank/DDBJ databases">
        <title>Novel species of the genus Vogesella isolated from rivers.</title>
        <authorList>
            <person name="Lu H."/>
        </authorList>
    </citation>
    <scope>NUCLEOTIDE SEQUENCE [LARGE SCALE GENOMIC DNA]</scope>
    <source>
        <strain evidence="3 4">DC21W</strain>
    </source>
</reference>
<dbReference type="Pfam" id="PF10006">
    <property type="entry name" value="DUF2249"/>
    <property type="match status" value="1"/>
</dbReference>
<sequence length="107" mass="11455">MQDLTVHLFDARGVAKRFRHAAIFGALEQLNRGEIMRFVNDHEPVPLLQQIRQRYQDQVQIVAVSQQPGEVVFDFSVFPAGSDQDDATPPPVGSCGGGGGGCGCSGG</sequence>